<name>A0AC58I640_DANRE</name>
<dbReference type="RefSeq" id="XP_073789697.1">
    <property type="nucleotide sequence ID" value="XM_073933596.1"/>
</dbReference>
<evidence type="ECO:0000313" key="2">
    <source>
        <dbReference type="RefSeq" id="XP_073789697.1"/>
    </source>
</evidence>
<sequence length="215" mass="23610">MSLVYLSLSALEALMEPLELELEAVECQTHDLEMKLWEQQPRAAAHSSEVSVRYNLNTTSTSTPWVSLSRPSAQRARFAQVTFTPTPGYHGPWVQPCKVLTSSRGSASPPPVFGISTKKRFTPLRETVAMWLSSVTPSFATSALLPTKVTVRDGSTYLACHADHCFWTASTAVEMKAGIFFGRVLGFSVLMCCTPVELELNSCRTTSPGRFVLSD</sequence>
<gene>
    <name evidence="2" type="primary">LOC141379408</name>
</gene>
<organism evidence="1 2">
    <name type="scientific">Danio rerio</name>
    <name type="common">Zebrafish</name>
    <name type="synonym">Brachydanio rerio</name>
    <dbReference type="NCBI Taxonomy" id="7955"/>
    <lineage>
        <taxon>Eukaryota</taxon>
        <taxon>Metazoa</taxon>
        <taxon>Chordata</taxon>
        <taxon>Craniata</taxon>
        <taxon>Vertebrata</taxon>
        <taxon>Euteleostomi</taxon>
        <taxon>Actinopterygii</taxon>
        <taxon>Neopterygii</taxon>
        <taxon>Teleostei</taxon>
        <taxon>Ostariophysi</taxon>
        <taxon>Cypriniformes</taxon>
        <taxon>Danionidae</taxon>
        <taxon>Danioninae</taxon>
        <taxon>Danio</taxon>
    </lineage>
</organism>
<protein>
    <submittedName>
        <fullName evidence="2">Uncharacterized protein isoform X1</fullName>
    </submittedName>
</protein>
<evidence type="ECO:0000313" key="1">
    <source>
        <dbReference type="Proteomes" id="UP000000437"/>
    </source>
</evidence>
<reference evidence="2" key="1">
    <citation type="submission" date="2025-08" db="UniProtKB">
        <authorList>
            <consortium name="RefSeq"/>
        </authorList>
    </citation>
    <scope>IDENTIFICATION</scope>
    <source>
        <strain evidence="2">Tuebingen</strain>
        <tissue evidence="2">Fibroblasts and whole tissue</tissue>
    </source>
</reference>
<proteinExistence type="predicted"/>
<keyword evidence="1" id="KW-1185">Reference proteome</keyword>
<dbReference type="Proteomes" id="UP000000437">
    <property type="component" value="Chromosome 20"/>
</dbReference>
<accession>A0AC58I640</accession>